<gene>
    <name evidence="2" type="ORF">Pr1d_39850</name>
</gene>
<dbReference type="AlphaFoldDB" id="A0A5B9QG73"/>
<organism evidence="2 3">
    <name type="scientific">Bythopirellula goksoeyrii</name>
    <dbReference type="NCBI Taxonomy" id="1400387"/>
    <lineage>
        <taxon>Bacteria</taxon>
        <taxon>Pseudomonadati</taxon>
        <taxon>Planctomycetota</taxon>
        <taxon>Planctomycetia</taxon>
        <taxon>Pirellulales</taxon>
        <taxon>Lacipirellulaceae</taxon>
        <taxon>Bythopirellula</taxon>
    </lineage>
</organism>
<feature type="chain" id="PRO_5022953354" evidence="1">
    <location>
        <begin position="33"/>
        <end position="393"/>
    </location>
</feature>
<accession>A0A5B9QG73</accession>
<sequence precursor="true">MRKFACKNCRFLLCLGLLGMALGLGHNHLAGAERTGSPPGEVYSQLGMRISAIWKGQSLGVVLDRLAVARDITFWVDRRVDIQRPIDGHFRDVPLRDVLNSLTKDGSLGWSDLGNICYVGPQDAAHEIATLIELAKDSVQELPTRKKDTWLRESMIGWPRLSEPGLLLKLWLEEQGIELVHPELIEHDLWAAKKLPTLSLVDRVVLLLVGFDLTCQISPDGDKCNVVAIERPVTIAREYDAGRKSRSVVEQMSRKAPELLVQQTGNRLSVRGRWEDHKKLMGLLSGSSSGSSDRVPQKSSQQRQLFSLRLKNQPLGKVITQIAHQLGLEVVWENDLLDRDTDPREQLVSCEVQEADLSILLDAIVHPLGIDYRLQDGRLTLIASEQDLESVIP</sequence>
<dbReference type="EMBL" id="CP042913">
    <property type="protein sequence ID" value="QEG36670.1"/>
    <property type="molecule type" value="Genomic_DNA"/>
</dbReference>
<evidence type="ECO:0000313" key="2">
    <source>
        <dbReference type="EMBL" id="QEG36670.1"/>
    </source>
</evidence>
<dbReference type="Gene3D" id="3.55.50.30">
    <property type="match status" value="1"/>
</dbReference>
<keyword evidence="1" id="KW-0732">Signal</keyword>
<keyword evidence="3" id="KW-1185">Reference proteome</keyword>
<feature type="signal peptide" evidence="1">
    <location>
        <begin position="1"/>
        <end position="32"/>
    </location>
</feature>
<dbReference type="Proteomes" id="UP000323917">
    <property type="component" value="Chromosome"/>
</dbReference>
<reference evidence="2 3" key="1">
    <citation type="submission" date="2019-08" db="EMBL/GenBank/DDBJ databases">
        <title>Deep-cultivation of Planctomycetes and their phenomic and genomic characterization uncovers novel biology.</title>
        <authorList>
            <person name="Wiegand S."/>
            <person name="Jogler M."/>
            <person name="Boedeker C."/>
            <person name="Pinto D."/>
            <person name="Vollmers J."/>
            <person name="Rivas-Marin E."/>
            <person name="Kohn T."/>
            <person name="Peeters S.H."/>
            <person name="Heuer A."/>
            <person name="Rast P."/>
            <person name="Oberbeckmann S."/>
            <person name="Bunk B."/>
            <person name="Jeske O."/>
            <person name="Meyerdierks A."/>
            <person name="Storesund J.E."/>
            <person name="Kallscheuer N."/>
            <person name="Luecker S."/>
            <person name="Lage O.M."/>
            <person name="Pohl T."/>
            <person name="Merkel B.J."/>
            <person name="Hornburger P."/>
            <person name="Mueller R.-W."/>
            <person name="Bruemmer F."/>
            <person name="Labrenz M."/>
            <person name="Spormann A.M."/>
            <person name="Op den Camp H."/>
            <person name="Overmann J."/>
            <person name="Amann R."/>
            <person name="Jetten M.S.M."/>
            <person name="Mascher T."/>
            <person name="Medema M.H."/>
            <person name="Devos D.P."/>
            <person name="Kaster A.-K."/>
            <person name="Ovreas L."/>
            <person name="Rohde M."/>
            <person name="Galperin M.Y."/>
            <person name="Jogler C."/>
        </authorList>
    </citation>
    <scope>NUCLEOTIDE SEQUENCE [LARGE SCALE GENOMIC DNA]</scope>
    <source>
        <strain evidence="2 3">Pr1d</strain>
    </source>
</reference>
<dbReference type="KEGG" id="bgok:Pr1d_39850"/>
<name>A0A5B9QG73_9BACT</name>
<evidence type="ECO:0000256" key="1">
    <source>
        <dbReference type="SAM" id="SignalP"/>
    </source>
</evidence>
<evidence type="ECO:0000313" key="3">
    <source>
        <dbReference type="Proteomes" id="UP000323917"/>
    </source>
</evidence>
<protein>
    <submittedName>
        <fullName evidence="2">Uncharacterized protein</fullName>
    </submittedName>
</protein>
<proteinExistence type="predicted"/>